<dbReference type="Proteomes" id="UP000076407">
    <property type="component" value="Unassembled WGS sequence"/>
</dbReference>
<reference evidence="1" key="2">
    <citation type="submission" date="2016-10" db="UniProtKB">
        <authorList>
            <consortium name="VectorBase"/>
        </authorList>
    </citation>
    <scope>IDENTIFICATION</scope>
    <source>
        <strain evidence="1">SANGQUA</strain>
    </source>
</reference>
<reference evidence="1" key="1">
    <citation type="submission" date="2013-03" db="EMBL/GenBank/DDBJ databases">
        <title>The Genome Sequence of Anopheles quadriannulatus QUAD4_A.</title>
        <authorList>
            <person name="Neafsey D.E."/>
            <person name="Howell P."/>
            <person name="Walker B."/>
            <person name="Young S.K."/>
            <person name="Zeng Q."/>
            <person name="Gargeya S."/>
            <person name="Fitzgerald M."/>
            <person name="Haas B."/>
            <person name="Abouelleil A."/>
            <person name="Allen A.W."/>
            <person name="Alvarado L."/>
            <person name="Arachchi H.M."/>
            <person name="Berlin A.M."/>
            <person name="Chapman S.B."/>
            <person name="Gainer-Dewar J."/>
            <person name="Goldberg J."/>
            <person name="Griggs A."/>
            <person name="Gujja S."/>
            <person name="Hansen M."/>
            <person name="Howarth C."/>
            <person name="Imamovic A."/>
            <person name="Ireland A."/>
            <person name="Larimer J."/>
            <person name="McCowan C."/>
            <person name="Murphy C."/>
            <person name="Pearson M."/>
            <person name="Poon T.W."/>
            <person name="Priest M."/>
            <person name="Roberts A."/>
            <person name="Saif S."/>
            <person name="Shea T."/>
            <person name="Sisk P."/>
            <person name="Sykes S."/>
            <person name="Wortman J."/>
            <person name="Nusbaum C."/>
            <person name="Birren B."/>
        </authorList>
    </citation>
    <scope>NUCLEOTIDE SEQUENCE [LARGE SCALE GENOMIC DNA]</scope>
    <source>
        <strain evidence="1">SANGQUA</strain>
    </source>
</reference>
<name>A0A1D6TL88_ANOQN</name>
<dbReference type="EnsemblMetazoa" id="AQUA014834-RA">
    <property type="protein sequence ID" value="AQUA014834-PA"/>
    <property type="gene ID" value="AQUA014834"/>
</dbReference>
<accession>A0A1D6TL88</accession>
<organism evidence="1 2">
    <name type="scientific">Anopheles quadriannulatus</name>
    <name type="common">Mosquito</name>
    <dbReference type="NCBI Taxonomy" id="34691"/>
    <lineage>
        <taxon>Eukaryota</taxon>
        <taxon>Metazoa</taxon>
        <taxon>Ecdysozoa</taxon>
        <taxon>Arthropoda</taxon>
        <taxon>Hexapoda</taxon>
        <taxon>Insecta</taxon>
        <taxon>Pterygota</taxon>
        <taxon>Neoptera</taxon>
        <taxon>Endopterygota</taxon>
        <taxon>Diptera</taxon>
        <taxon>Nematocera</taxon>
        <taxon>Culicoidea</taxon>
        <taxon>Culicidae</taxon>
        <taxon>Anophelinae</taxon>
        <taxon>Anopheles</taxon>
    </lineage>
</organism>
<dbReference type="AlphaFoldDB" id="A0A1D6TL88"/>
<protein>
    <submittedName>
        <fullName evidence="1">Uncharacterized protein</fullName>
    </submittedName>
</protein>
<keyword evidence="2" id="KW-1185">Reference proteome</keyword>
<evidence type="ECO:0000313" key="1">
    <source>
        <dbReference type="EnsemblMetazoa" id="AQUA014834-PA"/>
    </source>
</evidence>
<sequence length="91" mass="10276">MLPDRLEGDRVVHPLLRRQIRQEGIGTVRLASRLALNSVIAKFSLSGHIERRVSGMRLQGVLARQGEGETIHWPPRTVQCQQICSSIRVHC</sequence>
<evidence type="ECO:0000313" key="2">
    <source>
        <dbReference type="Proteomes" id="UP000076407"/>
    </source>
</evidence>
<proteinExistence type="predicted"/>